<dbReference type="AlphaFoldDB" id="A0A2G8LP56"/>
<reference evidence="1 2" key="1">
    <citation type="journal article" date="2017" name="PLoS Biol.">
        <title>The sea cucumber genome provides insights into morphological evolution and visceral regeneration.</title>
        <authorList>
            <person name="Zhang X."/>
            <person name="Sun L."/>
            <person name="Yuan J."/>
            <person name="Sun Y."/>
            <person name="Gao Y."/>
            <person name="Zhang L."/>
            <person name="Li S."/>
            <person name="Dai H."/>
            <person name="Hamel J.F."/>
            <person name="Liu C."/>
            <person name="Yu Y."/>
            <person name="Liu S."/>
            <person name="Lin W."/>
            <person name="Guo K."/>
            <person name="Jin S."/>
            <person name="Xu P."/>
            <person name="Storey K.B."/>
            <person name="Huan P."/>
            <person name="Zhang T."/>
            <person name="Zhou Y."/>
            <person name="Zhang J."/>
            <person name="Lin C."/>
            <person name="Li X."/>
            <person name="Xing L."/>
            <person name="Huo D."/>
            <person name="Sun M."/>
            <person name="Wang L."/>
            <person name="Mercier A."/>
            <person name="Li F."/>
            <person name="Yang H."/>
            <person name="Xiang J."/>
        </authorList>
    </citation>
    <scope>NUCLEOTIDE SEQUENCE [LARGE SCALE GENOMIC DNA]</scope>
    <source>
        <strain evidence="1">Shaxun</strain>
        <tissue evidence="1">Muscle</tissue>
    </source>
</reference>
<gene>
    <name evidence="1" type="ORF">BSL78_01025</name>
</gene>
<dbReference type="OrthoDB" id="5949854at2759"/>
<organism evidence="1 2">
    <name type="scientific">Stichopus japonicus</name>
    <name type="common">Sea cucumber</name>
    <dbReference type="NCBI Taxonomy" id="307972"/>
    <lineage>
        <taxon>Eukaryota</taxon>
        <taxon>Metazoa</taxon>
        <taxon>Echinodermata</taxon>
        <taxon>Eleutherozoa</taxon>
        <taxon>Echinozoa</taxon>
        <taxon>Holothuroidea</taxon>
        <taxon>Aspidochirotacea</taxon>
        <taxon>Aspidochirotida</taxon>
        <taxon>Stichopodidae</taxon>
        <taxon>Apostichopus</taxon>
    </lineage>
</organism>
<dbReference type="EMBL" id="MRZV01000020">
    <property type="protein sequence ID" value="PIK62014.1"/>
    <property type="molecule type" value="Genomic_DNA"/>
</dbReference>
<name>A0A2G8LP56_STIJA</name>
<evidence type="ECO:0000313" key="2">
    <source>
        <dbReference type="Proteomes" id="UP000230750"/>
    </source>
</evidence>
<proteinExistence type="predicted"/>
<accession>A0A2G8LP56</accession>
<dbReference type="Proteomes" id="UP000230750">
    <property type="component" value="Unassembled WGS sequence"/>
</dbReference>
<evidence type="ECO:0000313" key="1">
    <source>
        <dbReference type="EMBL" id="PIK62014.1"/>
    </source>
</evidence>
<protein>
    <submittedName>
        <fullName evidence="1">Uncharacterized protein</fullName>
    </submittedName>
</protein>
<keyword evidence="2" id="KW-1185">Reference proteome</keyword>
<comment type="caution">
    <text evidence="1">The sequence shown here is derived from an EMBL/GenBank/DDBJ whole genome shotgun (WGS) entry which is preliminary data.</text>
</comment>
<sequence>MLKPAALKTFEEYAHQIFIPYISTKLQTVSRLDLVWDTYLADSLKGSTRAKRGQGVRRHVVANAAIPGNWQNFLRVDSNKTELFRFLSAALMEWFDQEDKQLVITDGEAVLSKPLLPDLTSLAPCNHEEADSRMLLHASHAAKHGHHSIVIWTVDTDVVVLAVSWYRSCNQKTNYGWHLEQAKDSDT</sequence>